<evidence type="ECO:0000313" key="1">
    <source>
        <dbReference type="EMBL" id="KAK3758179.1"/>
    </source>
</evidence>
<dbReference type="AlphaFoldDB" id="A0AAE0YVQ8"/>
<dbReference type="EMBL" id="JAWDGP010005296">
    <property type="protein sequence ID" value="KAK3758179.1"/>
    <property type="molecule type" value="Genomic_DNA"/>
</dbReference>
<comment type="caution">
    <text evidence="1">The sequence shown here is derived from an EMBL/GenBank/DDBJ whole genome shotgun (WGS) entry which is preliminary data.</text>
</comment>
<reference evidence="1" key="1">
    <citation type="journal article" date="2023" name="G3 (Bethesda)">
        <title>A reference genome for the long-term kleptoplast-retaining sea slug Elysia crispata morphotype clarki.</title>
        <authorList>
            <person name="Eastman K.E."/>
            <person name="Pendleton A.L."/>
            <person name="Shaikh M.A."/>
            <person name="Suttiyut T."/>
            <person name="Ogas R."/>
            <person name="Tomko P."/>
            <person name="Gavelis G."/>
            <person name="Widhalm J.R."/>
            <person name="Wisecaver J.H."/>
        </authorList>
    </citation>
    <scope>NUCLEOTIDE SEQUENCE</scope>
    <source>
        <strain evidence="1">ECLA1</strain>
    </source>
</reference>
<sequence>MIPRPKPSSISKAAHWLYSTCVDYLDLAGLGLNPVSDCVSLRTQELVTHFQARVLSRTDCRTWQQRLTIKHSFTRSCTIAIALESAQLHRACGSVWQRVAHPATVSRSD</sequence>
<proteinExistence type="predicted"/>
<protein>
    <submittedName>
        <fullName evidence="1">Uncharacterized protein</fullName>
    </submittedName>
</protein>
<name>A0AAE0YVQ8_9GAST</name>
<keyword evidence="2" id="KW-1185">Reference proteome</keyword>
<evidence type="ECO:0000313" key="2">
    <source>
        <dbReference type="Proteomes" id="UP001283361"/>
    </source>
</evidence>
<dbReference type="Proteomes" id="UP001283361">
    <property type="component" value="Unassembled WGS sequence"/>
</dbReference>
<gene>
    <name evidence="1" type="ORF">RRG08_027811</name>
</gene>
<organism evidence="1 2">
    <name type="scientific">Elysia crispata</name>
    <name type="common">lettuce slug</name>
    <dbReference type="NCBI Taxonomy" id="231223"/>
    <lineage>
        <taxon>Eukaryota</taxon>
        <taxon>Metazoa</taxon>
        <taxon>Spiralia</taxon>
        <taxon>Lophotrochozoa</taxon>
        <taxon>Mollusca</taxon>
        <taxon>Gastropoda</taxon>
        <taxon>Heterobranchia</taxon>
        <taxon>Euthyneura</taxon>
        <taxon>Panpulmonata</taxon>
        <taxon>Sacoglossa</taxon>
        <taxon>Placobranchoidea</taxon>
        <taxon>Plakobranchidae</taxon>
        <taxon>Elysia</taxon>
    </lineage>
</organism>
<accession>A0AAE0YVQ8</accession>